<sequence>MLYLFIIIILQQLLITQQCQIFNEQMLLGDYYTNNGSILAVIEFKSYELCEIPIKINSIQLRYESSFIDQQYYVYTVPIESHFTIKFNLDNNVTLGDLQLTLKLPKKYGRESISIVEKEGSYQLINNNTILNVPPFEATKSINVESIHYILINRCEIGKVIKDLQKPFGKWTILIGKYQCMMKLRLLKYDAYIQIGQNQFITFLQTNQQFLGNVIKIEFLKRNNNDNTLEYNYFFNEELVQQEYVVKNTLLQPSADSDCLPYGQRISLGYYYTNYNDSNELINIAYNTLSYCPSGFLHIYDNDNVDQLVSLSEIRTLNMSQIYENTSYNFTYVTYINIVSLNQSILPKLGQIYNYQIYGDLNQESSTYQFKVPLKESDNQIHKIIFFGDMDSNWTGNKSKQTFDWFQSIQNNQSDYDVLIFEGDMAYDLESLDCQQGDMWLRNMTTFTSYYPLLPTPGNHDSGDNYEFDFYRVSFLSPEKPFNTKENYYNFYSVDLGLVHYIFYNPTNIVYDECNQTEIDMMVSIMENDLIEATKNRDQIPWIIVNSHYPMYCSDATDPMCSQNFIALNPFAELFTKYGVAIYMSAHQHNYERDAPFIYNESQINTGLITDGPEQHLIMNSAAPVYIIEGSAGQEYFTPLVPYPAQPYTVYQTGYNDGVGILSVYNETHLYFEQIDLIENRVVDYFWVVQSRGLTSEKTFNILLWVILAFAMVLVIGLAIFYVMRRQMIKEKLIN</sequence>
<keyword evidence="6" id="KW-1185">Reference proteome</keyword>
<comment type="caution">
    <text evidence="5">The sequence shown here is derived from an EMBL/GenBank/DDBJ whole genome shotgun (WGS) entry which is preliminary data.</text>
</comment>
<dbReference type="InterPro" id="IPR025733">
    <property type="entry name" value="PAPs_C"/>
</dbReference>
<evidence type="ECO:0000259" key="4">
    <source>
        <dbReference type="Pfam" id="PF14008"/>
    </source>
</evidence>
<evidence type="ECO:0000256" key="2">
    <source>
        <dbReference type="SAM" id="SignalP"/>
    </source>
</evidence>
<dbReference type="PANTHER" id="PTHR45867">
    <property type="entry name" value="PURPLE ACID PHOSPHATASE"/>
    <property type="match status" value="1"/>
</dbReference>
<keyword evidence="1" id="KW-0472">Membrane</keyword>
<protein>
    <recommendedName>
        <fullName evidence="7">Purple acid phosphatase</fullName>
    </recommendedName>
</protein>
<feature type="transmembrane region" description="Helical" evidence="1">
    <location>
        <begin position="702"/>
        <end position="724"/>
    </location>
</feature>
<dbReference type="InterPro" id="IPR004843">
    <property type="entry name" value="Calcineurin-like_PHP"/>
</dbReference>
<accession>A0A8S1U511</accession>
<evidence type="ECO:0000256" key="1">
    <source>
        <dbReference type="SAM" id="Phobius"/>
    </source>
</evidence>
<dbReference type="PANTHER" id="PTHR45867:SF10">
    <property type="entry name" value="PURPLE ACID PHOSPHATASE"/>
    <property type="match status" value="1"/>
</dbReference>
<feature type="domain" description="Calcineurin-like phosphoesterase" evidence="3">
    <location>
        <begin position="383"/>
        <end position="591"/>
    </location>
</feature>
<dbReference type="OMA" id="MVSIMEN"/>
<keyword evidence="1" id="KW-1133">Transmembrane helix</keyword>
<organism evidence="5 6">
    <name type="scientific">Paramecium octaurelia</name>
    <dbReference type="NCBI Taxonomy" id="43137"/>
    <lineage>
        <taxon>Eukaryota</taxon>
        <taxon>Sar</taxon>
        <taxon>Alveolata</taxon>
        <taxon>Ciliophora</taxon>
        <taxon>Intramacronucleata</taxon>
        <taxon>Oligohymenophorea</taxon>
        <taxon>Peniculida</taxon>
        <taxon>Parameciidae</taxon>
        <taxon>Paramecium</taxon>
    </lineage>
</organism>
<reference evidence="5" key="1">
    <citation type="submission" date="2021-01" db="EMBL/GenBank/DDBJ databases">
        <authorList>
            <consortium name="Genoscope - CEA"/>
            <person name="William W."/>
        </authorList>
    </citation>
    <scope>NUCLEOTIDE SEQUENCE</scope>
</reference>
<evidence type="ECO:0000259" key="3">
    <source>
        <dbReference type="Pfam" id="PF00149"/>
    </source>
</evidence>
<keyword evidence="2" id="KW-0732">Signal</keyword>
<proteinExistence type="predicted"/>
<dbReference type="OrthoDB" id="288523at2759"/>
<evidence type="ECO:0008006" key="7">
    <source>
        <dbReference type="Google" id="ProtNLM"/>
    </source>
</evidence>
<dbReference type="CDD" id="cd00839">
    <property type="entry name" value="MPP_PAPs"/>
    <property type="match status" value="1"/>
</dbReference>
<feature type="chain" id="PRO_5035872984" description="Purple acid phosphatase" evidence="2">
    <location>
        <begin position="17"/>
        <end position="735"/>
    </location>
</feature>
<dbReference type="Pfam" id="PF14008">
    <property type="entry name" value="Metallophos_C"/>
    <property type="match status" value="1"/>
</dbReference>
<evidence type="ECO:0000313" key="6">
    <source>
        <dbReference type="Proteomes" id="UP000683925"/>
    </source>
</evidence>
<gene>
    <name evidence="5" type="ORF">POCTA_138.1.T0360217</name>
</gene>
<dbReference type="AlphaFoldDB" id="A0A8S1U511"/>
<feature type="signal peptide" evidence="2">
    <location>
        <begin position="1"/>
        <end position="16"/>
    </location>
</feature>
<name>A0A8S1U511_PAROT</name>
<dbReference type="Pfam" id="PF00149">
    <property type="entry name" value="Metallophos"/>
    <property type="match status" value="1"/>
</dbReference>
<dbReference type="EMBL" id="CAJJDP010000036">
    <property type="protein sequence ID" value="CAD8159153.1"/>
    <property type="molecule type" value="Genomic_DNA"/>
</dbReference>
<dbReference type="Proteomes" id="UP000683925">
    <property type="component" value="Unassembled WGS sequence"/>
</dbReference>
<dbReference type="GO" id="GO:0016787">
    <property type="term" value="F:hydrolase activity"/>
    <property type="evidence" value="ECO:0007669"/>
    <property type="project" value="InterPro"/>
</dbReference>
<dbReference type="InterPro" id="IPR041792">
    <property type="entry name" value="MPP_PAP"/>
</dbReference>
<keyword evidence="1" id="KW-0812">Transmembrane</keyword>
<evidence type="ECO:0000313" key="5">
    <source>
        <dbReference type="EMBL" id="CAD8159153.1"/>
    </source>
</evidence>
<feature type="domain" description="Purple acid phosphatase C-terminal" evidence="4">
    <location>
        <begin position="623"/>
        <end position="684"/>
    </location>
</feature>